<protein>
    <recommendedName>
        <fullName evidence="3">Carrier domain-containing protein</fullName>
    </recommendedName>
</protein>
<gene>
    <name evidence="4" type="ORF">ASPACDRAFT_1872929</name>
</gene>
<dbReference type="Pfam" id="PF23562">
    <property type="entry name" value="AMP-binding_C_3"/>
    <property type="match status" value="1"/>
</dbReference>
<dbReference type="Pfam" id="PF07993">
    <property type="entry name" value="NAD_binding_4"/>
    <property type="match status" value="1"/>
</dbReference>
<dbReference type="InterPro" id="IPR013120">
    <property type="entry name" value="FAR_NAD-bd"/>
</dbReference>
<dbReference type="InterPro" id="IPR042099">
    <property type="entry name" value="ANL_N_sf"/>
</dbReference>
<organism evidence="4 5">
    <name type="scientific">Aspergillus aculeatus (strain ATCC 16872 / CBS 172.66 / WB 5094)</name>
    <dbReference type="NCBI Taxonomy" id="690307"/>
    <lineage>
        <taxon>Eukaryota</taxon>
        <taxon>Fungi</taxon>
        <taxon>Dikarya</taxon>
        <taxon>Ascomycota</taxon>
        <taxon>Pezizomycotina</taxon>
        <taxon>Eurotiomycetes</taxon>
        <taxon>Eurotiomycetidae</taxon>
        <taxon>Eurotiales</taxon>
        <taxon>Aspergillaceae</taxon>
        <taxon>Aspergillus</taxon>
        <taxon>Aspergillus subgen. Circumdati</taxon>
    </lineage>
</organism>
<dbReference type="InterPro" id="IPR051414">
    <property type="entry name" value="Adenylate-forming_Reductase"/>
</dbReference>
<dbReference type="GO" id="GO:0031177">
    <property type="term" value="F:phosphopantetheine binding"/>
    <property type="evidence" value="ECO:0007669"/>
    <property type="project" value="InterPro"/>
</dbReference>
<evidence type="ECO:0000313" key="5">
    <source>
        <dbReference type="Proteomes" id="UP000184546"/>
    </source>
</evidence>
<dbReference type="InterPro" id="IPR020806">
    <property type="entry name" value="PKS_PP-bd"/>
</dbReference>
<dbReference type="Gene3D" id="1.10.1200.10">
    <property type="entry name" value="ACP-like"/>
    <property type="match status" value="1"/>
</dbReference>
<evidence type="ECO:0000256" key="2">
    <source>
        <dbReference type="ARBA" id="ARBA00022553"/>
    </source>
</evidence>
<keyword evidence="2" id="KW-0597">Phosphoprotein</keyword>
<dbReference type="Pfam" id="PF00550">
    <property type="entry name" value="PP-binding"/>
    <property type="match status" value="1"/>
</dbReference>
<accession>A0A1L9WN76</accession>
<dbReference type="AlphaFoldDB" id="A0A1L9WN76"/>
<dbReference type="InterPro" id="IPR009081">
    <property type="entry name" value="PP-bd_ACP"/>
</dbReference>
<dbReference type="SUPFAM" id="SSF56801">
    <property type="entry name" value="Acetyl-CoA synthetase-like"/>
    <property type="match status" value="1"/>
</dbReference>
<evidence type="ECO:0000259" key="3">
    <source>
        <dbReference type="PROSITE" id="PS50075"/>
    </source>
</evidence>
<dbReference type="EMBL" id="KV878982">
    <property type="protein sequence ID" value="OJJ97613.1"/>
    <property type="molecule type" value="Genomic_DNA"/>
</dbReference>
<dbReference type="OrthoDB" id="429813at2759"/>
<dbReference type="PANTHER" id="PTHR43439">
    <property type="entry name" value="PHENYLACETATE-COENZYME A LIGASE"/>
    <property type="match status" value="1"/>
</dbReference>
<dbReference type="InterPro" id="IPR036291">
    <property type="entry name" value="NAD(P)-bd_dom_sf"/>
</dbReference>
<evidence type="ECO:0000313" key="4">
    <source>
        <dbReference type="EMBL" id="OJJ97613.1"/>
    </source>
</evidence>
<dbReference type="InterPro" id="IPR036736">
    <property type="entry name" value="ACP-like_sf"/>
</dbReference>
<keyword evidence="1" id="KW-0596">Phosphopantetheine</keyword>
<feature type="domain" description="Carrier" evidence="3">
    <location>
        <begin position="557"/>
        <end position="641"/>
    </location>
</feature>
<dbReference type="PROSITE" id="PS50075">
    <property type="entry name" value="CARRIER"/>
    <property type="match status" value="1"/>
</dbReference>
<dbReference type="STRING" id="690307.A0A1L9WN76"/>
<dbReference type="Gene3D" id="3.40.50.720">
    <property type="entry name" value="NAD(P)-binding Rossmann-like Domain"/>
    <property type="match status" value="1"/>
</dbReference>
<dbReference type="OMA" id="CIFYETP"/>
<dbReference type="SUPFAM" id="SSF51735">
    <property type="entry name" value="NAD(P)-binding Rossmann-fold domains"/>
    <property type="match status" value="1"/>
</dbReference>
<dbReference type="GeneID" id="30971826"/>
<dbReference type="RefSeq" id="XP_020053953.1">
    <property type="nucleotide sequence ID" value="XM_020198012.1"/>
</dbReference>
<dbReference type="PANTHER" id="PTHR43439:SF2">
    <property type="entry name" value="ENZYME, PUTATIVE (JCVI)-RELATED"/>
    <property type="match status" value="1"/>
</dbReference>
<dbReference type="SMART" id="SM00823">
    <property type="entry name" value="PKS_PP"/>
    <property type="match status" value="1"/>
</dbReference>
<sequence length="1068" mass="119270">MGSNDLAPRLLAQLVDQQAKSQPDRLYCVHPTSQDAECEWRPITYQHLSCAVDRVAWWIEEKLQGKEKQVLAYIGTNDLRYCAFALACMKTGHVALLLSTRNSQPAFHHLISETRCSVLVDGSERAQLQKIIEEVDESCSDLGLERWRMAPFWDIFASSPVPEYPHLESYTDIEDRPTSIVHSSGTTGMPKPITLTHGYLATIDQMQTLPVPPGREPAMGALRNMGKMRFLHGPMFHIMGLLCLAECIFYETPFLLAPDRPLTPELFSRIMSAPVPPRWGLFSPFLLQDLWSSEQGRLALLQLQEMNFGGAPLASAIGDAISTQLRLQTLMGSSETGYTATLLCEDPADWDFFEWNPSFDHRMEEAGEGLWQLVLPRPSSRRYHGVFHSFPHLTEYHTGDLFEPHSSKPNLWRAKGRADDVIVLSNGEKLNPVDAERHLETHPLVHRAAIFGQERFQVALLVESEWDSLPESWTQESLLRDLAPILDEANGLLPAHGQVHRTHIALASPDRPFALAPKGVLRRRETSQLYKDVIDALYNPAPEPGSTVEDLDALPDSNREEFQLWVQRLVAKISGVSAVDPSTDIVNLGIDSLQVVRLAQGLQDASNRIRAPHPPAFSWTSAAVYEHATVRRLAEALYKQKGQGSGLDIAEGQTPSSVNWPRDHTLTRAVWQQAQDLQLRGKTVLLTGSTGELGSYLLHELLQDPTVMRIYCLNRSADAQARQLVQLQEKRLADGWLQETSRVHFWQADLSQESLGLTSDAYHHLRERVDVVVHNAWMVNFNLPLSSFETQLEGTRRLLSLIEGSTRQAALHFVSSIAAVSDCRSDAPVTASHITETLHDPSLVLHQGYAESKFAAEVFCDLFAQERPNTIAIHRVGQLAGPSHAKAGMWTSRDWFPALIRTSHTLGELPDSLGSIPVDWVPIDIAARSITQITLARCGVDSLCSPPARRAEVYHIVNPHTSPWEPLARVASRACGAQIIPLRDWIQSLERRLSDPNLEQTTLQDLPAASLIDFFAVLARSQGWVRPPADTSNAQKFSAALRGLGPVDASLMEVWLRQWKGWIPGLRI</sequence>
<dbReference type="VEuPathDB" id="FungiDB:ASPACDRAFT_1872929"/>
<dbReference type="Pfam" id="PF00501">
    <property type="entry name" value="AMP-binding"/>
    <property type="match status" value="1"/>
</dbReference>
<dbReference type="PROSITE" id="PS00455">
    <property type="entry name" value="AMP_BINDING"/>
    <property type="match status" value="1"/>
</dbReference>
<dbReference type="InterPro" id="IPR020845">
    <property type="entry name" value="AMP-binding_CS"/>
</dbReference>
<dbReference type="Gene3D" id="3.40.50.12780">
    <property type="entry name" value="N-terminal domain of ligase-like"/>
    <property type="match status" value="1"/>
</dbReference>
<dbReference type="InterPro" id="IPR000873">
    <property type="entry name" value="AMP-dep_synth/lig_dom"/>
</dbReference>
<name>A0A1L9WN76_ASPA1</name>
<evidence type="ECO:0000256" key="1">
    <source>
        <dbReference type="ARBA" id="ARBA00022450"/>
    </source>
</evidence>
<dbReference type="Proteomes" id="UP000184546">
    <property type="component" value="Unassembled WGS sequence"/>
</dbReference>
<dbReference type="SUPFAM" id="SSF47336">
    <property type="entry name" value="ACP-like"/>
    <property type="match status" value="1"/>
</dbReference>
<proteinExistence type="predicted"/>
<keyword evidence="5" id="KW-1185">Reference proteome</keyword>
<reference evidence="5" key="1">
    <citation type="journal article" date="2017" name="Genome Biol.">
        <title>Comparative genomics reveals high biological diversity and specific adaptations in the industrially and medically important fungal genus Aspergillus.</title>
        <authorList>
            <person name="de Vries R.P."/>
            <person name="Riley R."/>
            <person name="Wiebenga A."/>
            <person name="Aguilar-Osorio G."/>
            <person name="Amillis S."/>
            <person name="Uchima C.A."/>
            <person name="Anderluh G."/>
            <person name="Asadollahi M."/>
            <person name="Askin M."/>
            <person name="Barry K."/>
            <person name="Battaglia E."/>
            <person name="Bayram O."/>
            <person name="Benocci T."/>
            <person name="Braus-Stromeyer S.A."/>
            <person name="Caldana C."/>
            <person name="Canovas D."/>
            <person name="Cerqueira G.C."/>
            <person name="Chen F."/>
            <person name="Chen W."/>
            <person name="Choi C."/>
            <person name="Clum A."/>
            <person name="Dos Santos R.A."/>
            <person name="Damasio A.R."/>
            <person name="Diallinas G."/>
            <person name="Emri T."/>
            <person name="Fekete E."/>
            <person name="Flipphi M."/>
            <person name="Freyberg S."/>
            <person name="Gallo A."/>
            <person name="Gournas C."/>
            <person name="Habgood R."/>
            <person name="Hainaut M."/>
            <person name="Harispe M.L."/>
            <person name="Henrissat B."/>
            <person name="Hilden K.S."/>
            <person name="Hope R."/>
            <person name="Hossain A."/>
            <person name="Karabika E."/>
            <person name="Karaffa L."/>
            <person name="Karanyi Z."/>
            <person name="Krasevec N."/>
            <person name="Kuo A."/>
            <person name="Kusch H."/>
            <person name="LaButti K."/>
            <person name="Lagendijk E.L."/>
            <person name="Lapidus A."/>
            <person name="Levasseur A."/>
            <person name="Lindquist E."/>
            <person name="Lipzen A."/>
            <person name="Logrieco A.F."/>
            <person name="MacCabe A."/>
            <person name="Maekelae M.R."/>
            <person name="Malavazi I."/>
            <person name="Melin P."/>
            <person name="Meyer V."/>
            <person name="Mielnichuk N."/>
            <person name="Miskei M."/>
            <person name="Molnar A.P."/>
            <person name="Mule G."/>
            <person name="Ngan C.Y."/>
            <person name="Orejas M."/>
            <person name="Orosz E."/>
            <person name="Ouedraogo J.P."/>
            <person name="Overkamp K.M."/>
            <person name="Park H.-S."/>
            <person name="Perrone G."/>
            <person name="Piumi F."/>
            <person name="Punt P.J."/>
            <person name="Ram A.F."/>
            <person name="Ramon A."/>
            <person name="Rauscher S."/>
            <person name="Record E."/>
            <person name="Riano-Pachon D.M."/>
            <person name="Robert V."/>
            <person name="Roehrig J."/>
            <person name="Ruller R."/>
            <person name="Salamov A."/>
            <person name="Salih N.S."/>
            <person name="Samson R.A."/>
            <person name="Sandor E."/>
            <person name="Sanguinetti M."/>
            <person name="Schuetze T."/>
            <person name="Sepcic K."/>
            <person name="Shelest E."/>
            <person name="Sherlock G."/>
            <person name="Sophianopoulou V."/>
            <person name="Squina F.M."/>
            <person name="Sun H."/>
            <person name="Susca A."/>
            <person name="Todd R.B."/>
            <person name="Tsang A."/>
            <person name="Unkles S.E."/>
            <person name="van de Wiele N."/>
            <person name="van Rossen-Uffink D."/>
            <person name="Oliveira J.V."/>
            <person name="Vesth T.C."/>
            <person name="Visser J."/>
            <person name="Yu J.-H."/>
            <person name="Zhou M."/>
            <person name="Andersen M.R."/>
            <person name="Archer D.B."/>
            <person name="Baker S.E."/>
            <person name="Benoit I."/>
            <person name="Brakhage A.A."/>
            <person name="Braus G.H."/>
            <person name="Fischer R."/>
            <person name="Frisvad J.C."/>
            <person name="Goldman G.H."/>
            <person name="Houbraken J."/>
            <person name="Oakley B."/>
            <person name="Pocsi I."/>
            <person name="Scazzocchio C."/>
            <person name="Seiboth B."/>
            <person name="vanKuyk P.A."/>
            <person name="Wortman J."/>
            <person name="Dyer P.S."/>
            <person name="Grigoriev I.V."/>
        </authorList>
    </citation>
    <scope>NUCLEOTIDE SEQUENCE [LARGE SCALE GENOMIC DNA]</scope>
    <source>
        <strain evidence="5">ATCC 16872 / CBS 172.66 / WB 5094</strain>
    </source>
</reference>